<evidence type="ECO:0000313" key="3">
    <source>
        <dbReference type="EMBL" id="EIW87334.1"/>
    </source>
</evidence>
<organism evidence="3 4">
    <name type="scientific">Coniophora puteana (strain RWD-64-598)</name>
    <name type="common">Brown rot fungus</name>
    <dbReference type="NCBI Taxonomy" id="741705"/>
    <lineage>
        <taxon>Eukaryota</taxon>
        <taxon>Fungi</taxon>
        <taxon>Dikarya</taxon>
        <taxon>Basidiomycota</taxon>
        <taxon>Agaricomycotina</taxon>
        <taxon>Agaricomycetes</taxon>
        <taxon>Agaricomycetidae</taxon>
        <taxon>Boletales</taxon>
        <taxon>Coniophorineae</taxon>
        <taxon>Coniophoraceae</taxon>
        <taxon>Coniophora</taxon>
    </lineage>
</organism>
<gene>
    <name evidence="3" type="ORF">CONPUDRAFT_116544</name>
</gene>
<dbReference type="SUPFAM" id="SSF49899">
    <property type="entry name" value="Concanavalin A-like lectins/glucanases"/>
    <property type="match status" value="1"/>
</dbReference>
<protein>
    <recommendedName>
        <fullName evidence="5">Concanavalin A-like lectin glucanase</fullName>
    </recommendedName>
</protein>
<dbReference type="GeneID" id="19199245"/>
<feature type="active site" description="Proton acceptor" evidence="1">
    <location>
        <position position="171"/>
    </location>
</feature>
<accession>A0A5M3N898</accession>
<dbReference type="Gene3D" id="2.60.120.700">
    <property type="entry name" value="Peptidase G1"/>
    <property type="match status" value="1"/>
</dbReference>
<dbReference type="CDD" id="cd13426">
    <property type="entry name" value="Peptidase_G1"/>
    <property type="match status" value="1"/>
</dbReference>
<sequence length="233" mass="24133">MASFLATILLASAAVATPLAAIPVDAAAPSDATYEVLSSNWAGAVLRKDADTFKAVTGSFKVPKPTGSGSAAIWVGIDGADCGVILQTGVDATIKNGQVSYSSWYEWFPDPSHVFTGIEFSAGDEVTLTATAHSNTTGTVTIENKTKNKKVSSDVSSSHALCQKDAEWIVEDYSSGGLVQFDNFGTVTFTNNVATTASGTVGPAGAQIWDISHNGTQLTHSSVSNGNVIIKHS</sequence>
<dbReference type="EMBL" id="JH711573">
    <property type="protein sequence ID" value="EIW87334.1"/>
    <property type="molecule type" value="Genomic_DNA"/>
</dbReference>
<dbReference type="Proteomes" id="UP000053558">
    <property type="component" value="Unassembled WGS sequence"/>
</dbReference>
<dbReference type="AlphaFoldDB" id="A0A5M3N898"/>
<evidence type="ECO:0000313" key="4">
    <source>
        <dbReference type="Proteomes" id="UP000053558"/>
    </source>
</evidence>
<dbReference type="RefSeq" id="XP_007763859.1">
    <property type="nucleotide sequence ID" value="XM_007765669.1"/>
</dbReference>
<keyword evidence="4" id="KW-1185">Reference proteome</keyword>
<comment type="caution">
    <text evidence="3">The sequence shown here is derived from an EMBL/GenBank/DDBJ whole genome shotgun (WGS) entry which is preliminary data.</text>
</comment>
<dbReference type="PANTHER" id="PTHR37536">
    <property type="entry name" value="PUTATIVE (AFU_ORTHOLOGUE AFUA_3G02970)-RELATED"/>
    <property type="match status" value="1"/>
</dbReference>
<feature type="chain" id="PRO_5024402226" description="Concanavalin A-like lectin glucanase" evidence="2">
    <location>
        <begin position="22"/>
        <end position="233"/>
    </location>
</feature>
<dbReference type="Pfam" id="PF01828">
    <property type="entry name" value="Peptidase_A4"/>
    <property type="match status" value="1"/>
</dbReference>
<dbReference type="InterPro" id="IPR013320">
    <property type="entry name" value="ConA-like_dom_sf"/>
</dbReference>
<dbReference type="PRINTS" id="PR00977">
    <property type="entry name" value="SCYTLDPTASE"/>
</dbReference>
<dbReference type="GO" id="GO:0006508">
    <property type="term" value="P:proteolysis"/>
    <property type="evidence" value="ECO:0007669"/>
    <property type="project" value="InterPro"/>
</dbReference>
<evidence type="ECO:0000256" key="2">
    <source>
        <dbReference type="SAM" id="SignalP"/>
    </source>
</evidence>
<name>A0A5M3N898_CONPW</name>
<dbReference type="PANTHER" id="PTHR37536:SF1">
    <property type="entry name" value="ASPERGILLOPEPSIN, PUTAITVE (AFU_ORTHOLOGUE AFUA_7G01200)"/>
    <property type="match status" value="1"/>
</dbReference>
<dbReference type="OrthoDB" id="2862635at2759"/>
<evidence type="ECO:0000256" key="1">
    <source>
        <dbReference type="PIRSR" id="PIRSR600250-50"/>
    </source>
</evidence>
<dbReference type="InterPro" id="IPR000250">
    <property type="entry name" value="Peptidase_G1"/>
</dbReference>
<keyword evidence="2" id="KW-0732">Signal</keyword>
<evidence type="ECO:0008006" key="5">
    <source>
        <dbReference type="Google" id="ProtNLM"/>
    </source>
</evidence>
<dbReference type="KEGG" id="cput:CONPUDRAFT_116544"/>
<feature type="signal peptide" evidence="2">
    <location>
        <begin position="1"/>
        <end position="21"/>
    </location>
</feature>
<proteinExistence type="predicted"/>
<dbReference type="InterPro" id="IPR038656">
    <property type="entry name" value="Peptidase_G1_sf"/>
</dbReference>
<dbReference type="GO" id="GO:0070007">
    <property type="term" value="F:glutamic-type endopeptidase activity"/>
    <property type="evidence" value="ECO:0007669"/>
    <property type="project" value="InterPro"/>
</dbReference>
<reference evidence="4" key="1">
    <citation type="journal article" date="2012" name="Science">
        <title>The Paleozoic origin of enzymatic lignin decomposition reconstructed from 31 fungal genomes.</title>
        <authorList>
            <person name="Floudas D."/>
            <person name="Binder M."/>
            <person name="Riley R."/>
            <person name="Barry K."/>
            <person name="Blanchette R.A."/>
            <person name="Henrissat B."/>
            <person name="Martinez A.T."/>
            <person name="Otillar R."/>
            <person name="Spatafora J.W."/>
            <person name="Yadav J.S."/>
            <person name="Aerts A."/>
            <person name="Benoit I."/>
            <person name="Boyd A."/>
            <person name="Carlson A."/>
            <person name="Copeland A."/>
            <person name="Coutinho P.M."/>
            <person name="de Vries R.P."/>
            <person name="Ferreira P."/>
            <person name="Findley K."/>
            <person name="Foster B."/>
            <person name="Gaskell J."/>
            <person name="Glotzer D."/>
            <person name="Gorecki P."/>
            <person name="Heitman J."/>
            <person name="Hesse C."/>
            <person name="Hori C."/>
            <person name="Igarashi K."/>
            <person name="Jurgens J.A."/>
            <person name="Kallen N."/>
            <person name="Kersten P."/>
            <person name="Kohler A."/>
            <person name="Kuees U."/>
            <person name="Kumar T.K.A."/>
            <person name="Kuo A."/>
            <person name="LaButti K."/>
            <person name="Larrondo L.F."/>
            <person name="Lindquist E."/>
            <person name="Ling A."/>
            <person name="Lombard V."/>
            <person name="Lucas S."/>
            <person name="Lundell T."/>
            <person name="Martin R."/>
            <person name="McLaughlin D.J."/>
            <person name="Morgenstern I."/>
            <person name="Morin E."/>
            <person name="Murat C."/>
            <person name="Nagy L.G."/>
            <person name="Nolan M."/>
            <person name="Ohm R.A."/>
            <person name="Patyshakuliyeva A."/>
            <person name="Rokas A."/>
            <person name="Ruiz-Duenas F.J."/>
            <person name="Sabat G."/>
            <person name="Salamov A."/>
            <person name="Samejima M."/>
            <person name="Schmutz J."/>
            <person name="Slot J.C."/>
            <person name="St John F."/>
            <person name="Stenlid J."/>
            <person name="Sun H."/>
            <person name="Sun S."/>
            <person name="Syed K."/>
            <person name="Tsang A."/>
            <person name="Wiebenga A."/>
            <person name="Young D."/>
            <person name="Pisabarro A."/>
            <person name="Eastwood D.C."/>
            <person name="Martin F."/>
            <person name="Cullen D."/>
            <person name="Grigoriev I.V."/>
            <person name="Hibbett D.S."/>
        </authorList>
    </citation>
    <scope>NUCLEOTIDE SEQUENCE [LARGE SCALE GENOMIC DNA]</scope>
    <source>
        <strain evidence="4">RWD-64-598 SS2</strain>
    </source>
</reference>